<dbReference type="GO" id="GO:0003824">
    <property type="term" value="F:catalytic activity"/>
    <property type="evidence" value="ECO:0007669"/>
    <property type="project" value="UniProtKB-ARBA"/>
</dbReference>
<dbReference type="GO" id="GO:0016020">
    <property type="term" value="C:membrane"/>
    <property type="evidence" value="ECO:0007669"/>
    <property type="project" value="TreeGrafter"/>
</dbReference>
<dbReference type="SUPFAM" id="SSF53474">
    <property type="entry name" value="alpha/beta-Hydrolases"/>
    <property type="match status" value="1"/>
</dbReference>
<feature type="domain" description="AB hydrolase-1" evidence="1">
    <location>
        <begin position="22"/>
        <end position="213"/>
    </location>
</feature>
<protein>
    <recommendedName>
        <fullName evidence="1">AB hydrolase-1 domain-containing protein</fullName>
    </recommendedName>
</protein>
<name>K9EIP5_9ACTO</name>
<reference evidence="2 3" key="1">
    <citation type="submission" date="2012-09" db="EMBL/GenBank/DDBJ databases">
        <title>The Genome Sequence of Actinobaculum massiliae ACS-171-V-COL2.</title>
        <authorList>
            <consortium name="The Broad Institute Genome Sequencing Platform"/>
            <person name="Earl A."/>
            <person name="Ward D."/>
            <person name="Feldgarden M."/>
            <person name="Gevers D."/>
            <person name="Saerens B."/>
            <person name="Vaneechoutte M."/>
            <person name="Walker B."/>
            <person name="Young S.K."/>
            <person name="Zeng Q."/>
            <person name="Gargeya S."/>
            <person name="Fitzgerald M."/>
            <person name="Haas B."/>
            <person name="Abouelleil A."/>
            <person name="Alvarado L."/>
            <person name="Arachchi H.M."/>
            <person name="Berlin A."/>
            <person name="Chapman S.B."/>
            <person name="Goldberg J."/>
            <person name="Griggs A."/>
            <person name="Gujja S."/>
            <person name="Hansen M."/>
            <person name="Howarth C."/>
            <person name="Imamovic A."/>
            <person name="Larimer J."/>
            <person name="McCowen C."/>
            <person name="Montmayeur A."/>
            <person name="Murphy C."/>
            <person name="Neiman D."/>
            <person name="Pearson M."/>
            <person name="Priest M."/>
            <person name="Roberts A."/>
            <person name="Saif S."/>
            <person name="Shea T."/>
            <person name="Sisk P."/>
            <person name="Sykes S."/>
            <person name="Wortman J."/>
            <person name="Nusbaum C."/>
            <person name="Birren B."/>
        </authorList>
    </citation>
    <scope>NUCLEOTIDE SEQUENCE [LARGE SCALE GENOMIC DNA]</scope>
    <source>
        <strain evidence="3">ACS-171-V-Col2</strain>
    </source>
</reference>
<dbReference type="HOGENOM" id="CLU_020336_51_0_11"/>
<dbReference type="Pfam" id="PF12697">
    <property type="entry name" value="Abhydrolase_6"/>
    <property type="match status" value="1"/>
</dbReference>
<dbReference type="InterPro" id="IPR050266">
    <property type="entry name" value="AB_hydrolase_sf"/>
</dbReference>
<dbReference type="PANTHER" id="PTHR43798">
    <property type="entry name" value="MONOACYLGLYCEROL LIPASE"/>
    <property type="match status" value="1"/>
</dbReference>
<accession>K9EIP5</accession>
<evidence type="ECO:0000313" key="3">
    <source>
        <dbReference type="Proteomes" id="UP000009888"/>
    </source>
</evidence>
<proteinExistence type="predicted"/>
<keyword evidence="3" id="KW-1185">Reference proteome</keyword>
<dbReference type="Proteomes" id="UP000009888">
    <property type="component" value="Unassembled WGS sequence"/>
</dbReference>
<dbReference type="InterPro" id="IPR000073">
    <property type="entry name" value="AB_hydrolase_1"/>
</dbReference>
<evidence type="ECO:0000313" key="2">
    <source>
        <dbReference type="EMBL" id="EKU95731.1"/>
    </source>
</evidence>
<organism evidence="2 3">
    <name type="scientific">Actinobaculum massiliense ACS-171-V-Col2</name>
    <dbReference type="NCBI Taxonomy" id="883066"/>
    <lineage>
        <taxon>Bacteria</taxon>
        <taxon>Bacillati</taxon>
        <taxon>Actinomycetota</taxon>
        <taxon>Actinomycetes</taxon>
        <taxon>Actinomycetales</taxon>
        <taxon>Actinomycetaceae</taxon>
        <taxon>Actinobaculum</taxon>
    </lineage>
</organism>
<evidence type="ECO:0000259" key="1">
    <source>
        <dbReference type="Pfam" id="PF12697"/>
    </source>
</evidence>
<dbReference type="InterPro" id="IPR029058">
    <property type="entry name" value="AB_hydrolase_fold"/>
</dbReference>
<dbReference type="eggNOG" id="COG2267">
    <property type="taxonomic scope" value="Bacteria"/>
</dbReference>
<dbReference type="EMBL" id="AGWL01000002">
    <property type="protein sequence ID" value="EKU95731.1"/>
    <property type="molecule type" value="Genomic_DNA"/>
</dbReference>
<sequence>MCDRACSVAPCHSWFAAMSTPVLFLHGLGETPQAWNGVINEFESIDALTPTVVDQPSGTPWSLHERTDELAASLNDPVDVVGLSLGAVMGLDLAIWHPHMVRSLFLSAPQARPPKVLMRIQSVLMRVLPERLVCPPQISKQQLLEILRQISAIDFEPELGNITVPTTIACGSKDRANLPAARTISQQIPPARLIVVPDAGHQWHQSMPTEFAHELKTHWNNI</sequence>
<dbReference type="AlphaFoldDB" id="K9EIP5"/>
<dbReference type="PANTHER" id="PTHR43798:SF33">
    <property type="entry name" value="HYDROLASE, PUTATIVE (AFU_ORTHOLOGUE AFUA_2G14860)-RELATED"/>
    <property type="match status" value="1"/>
</dbReference>
<dbReference type="STRING" id="202789.GCA_001457435_01615"/>
<gene>
    <name evidence="2" type="ORF">HMPREF9233_00518</name>
</gene>
<dbReference type="Gene3D" id="3.40.50.1820">
    <property type="entry name" value="alpha/beta hydrolase"/>
    <property type="match status" value="1"/>
</dbReference>
<comment type="caution">
    <text evidence="2">The sequence shown here is derived from an EMBL/GenBank/DDBJ whole genome shotgun (WGS) entry which is preliminary data.</text>
</comment>